<reference evidence="8 9" key="1">
    <citation type="journal article" date="2015" name="BMC Genomics">
        <title>Insights from the genome of Ophiocordyceps polyrhachis-furcata to pathogenicity and host specificity in insect fungi.</title>
        <authorList>
            <person name="Wichadakul D."/>
            <person name="Kobmoo N."/>
            <person name="Ingsriswang S."/>
            <person name="Tangphatsornruang S."/>
            <person name="Chantasingh D."/>
            <person name="Luangsa-ard J.J."/>
            <person name="Eurwilaichitr L."/>
        </authorList>
    </citation>
    <scope>NUCLEOTIDE SEQUENCE [LARGE SCALE GENOMIC DNA]</scope>
    <source>
        <strain evidence="8 9">BCC 54312</strain>
    </source>
</reference>
<dbReference type="SUPFAM" id="SSF54197">
    <property type="entry name" value="HIT-like"/>
    <property type="match status" value="1"/>
</dbReference>
<feature type="domain" description="PUL" evidence="6">
    <location>
        <begin position="360"/>
        <end position="652"/>
    </location>
</feature>
<dbReference type="PROSITE" id="PS00892">
    <property type="entry name" value="HIT_1"/>
    <property type="match status" value="1"/>
</dbReference>
<dbReference type="PROSITE" id="PS51396">
    <property type="entry name" value="PUL"/>
    <property type="match status" value="1"/>
</dbReference>
<dbReference type="Proteomes" id="UP000253664">
    <property type="component" value="Unassembled WGS sequence"/>
</dbReference>
<dbReference type="InterPro" id="IPR036249">
    <property type="entry name" value="Thioredoxin-like_sf"/>
</dbReference>
<dbReference type="InterPro" id="IPR017937">
    <property type="entry name" value="Thioredoxin_CS"/>
</dbReference>
<dbReference type="InterPro" id="IPR011146">
    <property type="entry name" value="HIT-like"/>
</dbReference>
<evidence type="ECO:0008006" key="10">
    <source>
        <dbReference type="Google" id="ProtNLM"/>
    </source>
</evidence>
<dbReference type="SMART" id="SM01179">
    <property type="entry name" value="DUF862"/>
    <property type="match status" value="1"/>
</dbReference>
<dbReference type="CDD" id="cd02947">
    <property type="entry name" value="TRX_family"/>
    <property type="match status" value="1"/>
</dbReference>
<organism evidence="8 9">
    <name type="scientific">Ophiocordyceps polyrhachis-furcata BCC 54312</name>
    <dbReference type="NCBI Taxonomy" id="1330021"/>
    <lineage>
        <taxon>Eukaryota</taxon>
        <taxon>Fungi</taxon>
        <taxon>Dikarya</taxon>
        <taxon>Ascomycota</taxon>
        <taxon>Pezizomycotina</taxon>
        <taxon>Sordariomycetes</taxon>
        <taxon>Hypocreomycetidae</taxon>
        <taxon>Hypocreales</taxon>
        <taxon>Ophiocordycipitaceae</taxon>
        <taxon>Ophiocordyceps</taxon>
    </lineage>
</organism>
<feature type="domain" description="PPPDE" evidence="7">
    <location>
        <begin position="51"/>
        <end position="221"/>
    </location>
</feature>
<dbReference type="PANTHER" id="PTHR46648">
    <property type="entry name" value="HIT FAMILY PROTEIN 1"/>
    <property type="match status" value="1"/>
</dbReference>
<accession>A0A367KZU9</accession>
<dbReference type="Gene3D" id="3.30.428.10">
    <property type="entry name" value="HIT-like"/>
    <property type="match status" value="1"/>
</dbReference>
<dbReference type="InterPro" id="IPR008580">
    <property type="entry name" value="PPPDE_dom"/>
</dbReference>
<dbReference type="PROSITE" id="PS00194">
    <property type="entry name" value="THIOREDOXIN_1"/>
    <property type="match status" value="1"/>
</dbReference>
<dbReference type="GO" id="GO:0008233">
    <property type="term" value="F:peptidase activity"/>
    <property type="evidence" value="ECO:0007669"/>
    <property type="project" value="InterPro"/>
</dbReference>
<evidence type="ECO:0000256" key="2">
    <source>
        <dbReference type="PIRSR" id="PIRSR601310-3"/>
    </source>
</evidence>
<dbReference type="Pfam" id="PF01230">
    <property type="entry name" value="HIT"/>
    <property type="match status" value="1"/>
</dbReference>
<evidence type="ECO:0000256" key="1">
    <source>
        <dbReference type="PIRSR" id="PIRSR601310-1"/>
    </source>
</evidence>
<evidence type="ECO:0000259" key="7">
    <source>
        <dbReference type="PROSITE" id="PS51858"/>
    </source>
</evidence>
<dbReference type="GO" id="GO:0009117">
    <property type="term" value="P:nucleotide metabolic process"/>
    <property type="evidence" value="ECO:0007669"/>
    <property type="project" value="TreeGrafter"/>
</dbReference>
<sequence length="659" mass="71352">ASTTDVLAKSTADSEEPIYRGVKTSFIANMSACIFCRIIKGEIPSLKLFESDKLLAFLDIGPLSRGHALVIPKYHGPKLADIPDEHLTEVLPVLKKLVKATGASEYNILQNNGALAHQQVDHVHFHMIPKPSEKEGLGITWPAKTEDMEELKAICEDIKSKMLLAYTLAMQSYDLFHHNCNNFTDTFSNFLVGKGIPSDIINMPQAVLSSPMGRQLFSQLTQGVRAGVSNGSILGLGQSAATPSRPPPRHKVHIISRQEELTRVLEEAKRCCAIIFFTSATCPPCKALYPVFDELADEFGAHASLIKIDVSRPEAALIAKAYAISATPTFITFLKGQQEKRWTGANPAGLKSSVQLLVHMAHPAHPHERLRLPSVAAIDSKPVLFSKVPPVAKLMAKLGDEVAKKPEMQSLKSFIENGSSQSTIPDMRLLSSLILDSVAQLPASILFAMIDVFRCTLVDARISGFFAEEEGHATICRVLGSVNEQDSCPYPLRLVTLQMGCNMFSTPLFAEAVVGDDQLRVSLIRLISSSFLDDSHTSVRVAASSLLFNLALANRRARASSCGTSAASLPVDDQVELAASVVEAIDQEKESAEALRGMLLALSHLAYGMDLDGELADLLRALDAQGTVSAKRGVFPAEAELVTEVADELLGRDKGLAKP</sequence>
<dbReference type="PANTHER" id="PTHR46648:SF1">
    <property type="entry name" value="ADENOSINE 5'-MONOPHOSPHORAMIDASE HNT1"/>
    <property type="match status" value="1"/>
</dbReference>
<protein>
    <recommendedName>
        <fullName evidence="10">Thioredoxin domain-containing protein</fullName>
    </recommendedName>
</protein>
<evidence type="ECO:0000259" key="5">
    <source>
        <dbReference type="PROSITE" id="PS51352"/>
    </source>
</evidence>
<dbReference type="PROSITE" id="PS51858">
    <property type="entry name" value="PPPDE"/>
    <property type="match status" value="1"/>
</dbReference>
<dbReference type="Gene3D" id="1.25.10.10">
    <property type="entry name" value="Leucine-rich Repeat Variant"/>
    <property type="match status" value="1"/>
</dbReference>
<dbReference type="Pfam" id="PF00085">
    <property type="entry name" value="Thioredoxin"/>
    <property type="match status" value="1"/>
</dbReference>
<feature type="domain" description="Thioredoxin" evidence="5">
    <location>
        <begin position="234"/>
        <end position="359"/>
    </location>
</feature>
<feature type="non-terminal residue" evidence="8">
    <location>
        <position position="1"/>
    </location>
</feature>
<evidence type="ECO:0000259" key="4">
    <source>
        <dbReference type="PROSITE" id="PS51084"/>
    </source>
</evidence>
<feature type="active site" description="Tele-AMP-histidine intermediate" evidence="1">
    <location>
        <position position="124"/>
    </location>
</feature>
<dbReference type="Gene3D" id="3.40.30.10">
    <property type="entry name" value="Glutaredoxin"/>
    <property type="match status" value="1"/>
</dbReference>
<dbReference type="PROSITE" id="PS51352">
    <property type="entry name" value="THIOREDOXIN_2"/>
    <property type="match status" value="1"/>
</dbReference>
<evidence type="ECO:0000256" key="3">
    <source>
        <dbReference type="PROSITE-ProRule" id="PRU00464"/>
    </source>
</evidence>
<dbReference type="OrthoDB" id="21221at2759"/>
<dbReference type="InterPro" id="IPR039384">
    <property type="entry name" value="HINT"/>
</dbReference>
<evidence type="ECO:0000313" key="8">
    <source>
        <dbReference type="EMBL" id="RCI07677.1"/>
    </source>
</evidence>
<dbReference type="InterPro" id="IPR036265">
    <property type="entry name" value="HIT-like_sf"/>
</dbReference>
<proteinExistence type="predicted"/>
<evidence type="ECO:0000313" key="9">
    <source>
        <dbReference type="Proteomes" id="UP000253664"/>
    </source>
</evidence>
<dbReference type="EMBL" id="LKCN02000024">
    <property type="protein sequence ID" value="RCI07677.1"/>
    <property type="molecule type" value="Genomic_DNA"/>
</dbReference>
<dbReference type="STRING" id="1330021.A0A367KZU9"/>
<dbReference type="PROSITE" id="PS51084">
    <property type="entry name" value="HIT_2"/>
    <property type="match status" value="1"/>
</dbReference>
<keyword evidence="9" id="KW-1185">Reference proteome</keyword>
<dbReference type="CDD" id="cd01277">
    <property type="entry name" value="HINT_subgroup"/>
    <property type="match status" value="1"/>
</dbReference>
<dbReference type="AlphaFoldDB" id="A0A367KZU9"/>
<feature type="domain" description="HIT" evidence="4">
    <location>
        <begin position="34"/>
        <end position="137"/>
    </location>
</feature>
<dbReference type="InterPro" id="IPR013535">
    <property type="entry name" value="PUL_dom"/>
</dbReference>
<dbReference type="SUPFAM" id="SSF52833">
    <property type="entry name" value="Thioredoxin-like"/>
    <property type="match status" value="1"/>
</dbReference>
<gene>
    <name evidence="8" type="ORF">L249_5738</name>
</gene>
<dbReference type="InterPro" id="IPR011989">
    <property type="entry name" value="ARM-like"/>
</dbReference>
<evidence type="ECO:0000259" key="6">
    <source>
        <dbReference type="PROSITE" id="PS51396"/>
    </source>
</evidence>
<dbReference type="InterPro" id="IPR013766">
    <property type="entry name" value="Thioredoxin_domain"/>
</dbReference>
<dbReference type="Pfam" id="PF05903">
    <property type="entry name" value="Peptidase_C97"/>
    <property type="match status" value="1"/>
</dbReference>
<dbReference type="InterPro" id="IPR001310">
    <property type="entry name" value="Histidine_triad_HIT"/>
</dbReference>
<dbReference type="PRINTS" id="PR00332">
    <property type="entry name" value="HISTRIAD"/>
</dbReference>
<dbReference type="InterPro" id="IPR019808">
    <property type="entry name" value="Histidine_triad_CS"/>
</dbReference>
<comment type="caution">
    <text evidence="8">The sequence shown here is derived from an EMBL/GenBank/DDBJ whole genome shotgun (WGS) entry which is preliminary data.</text>
</comment>
<name>A0A367KZU9_9HYPO</name>
<feature type="short sequence motif" description="Histidine triad motif" evidence="2 3">
    <location>
        <begin position="122"/>
        <end position="126"/>
    </location>
</feature>
<dbReference type="Pfam" id="PF08324">
    <property type="entry name" value="PUL"/>
    <property type="match status" value="1"/>
</dbReference>